<dbReference type="PANTHER" id="PTHR13847:SF289">
    <property type="entry name" value="GLYCINE OXIDASE"/>
    <property type="match status" value="1"/>
</dbReference>
<evidence type="ECO:0000259" key="2">
    <source>
        <dbReference type="Pfam" id="PF01266"/>
    </source>
</evidence>
<sequence>MSLIGIIGGGVVGLSTGIELLQAGHRVALVDDDAAGQAASWGNAGHIAVEQVEPLASWAMVRSLPHRLFLRGGAASFPPGAVAEWLPFGLRLLSAGRPKRFATGCAAMAPLMDRALPAWSSLLHRIGAQDLLRSDGHLVLWNSAAAAQAGRRAWEGARTGPATVHPASGDDLSALSRICARPISGAVRFSGTAQIADLGALRHALRQAFVDLGGALVQEHASLQLQHGRVQVHGLEADKIIVCAGVRSGALMKAAGHKAPIIAERGYHVRADVTRWPRDLPPVVFEERAMIVTRYRQAVQAASFVEMNRPDAPADPRKWERLETHIAELGLPISGPFRRWMGCRPTLPDYLPAMGRSTRVPNLYYAFGHQHLGLTLAPVTGRLMASVIAGEAPDIPLGPFDIERFS</sequence>
<dbReference type="RefSeq" id="WP_283406967.1">
    <property type="nucleotide sequence ID" value="NZ_FXUI01000014.1"/>
</dbReference>
<reference evidence="3 4" key="1">
    <citation type="submission" date="2017-05" db="EMBL/GenBank/DDBJ databases">
        <authorList>
            <person name="Varghese N."/>
            <person name="Submissions S."/>
        </authorList>
    </citation>
    <scope>NUCLEOTIDE SEQUENCE [LARGE SCALE GENOMIC DNA]</scope>
    <source>
        <strain evidence="3 4">SM16</strain>
    </source>
</reference>
<dbReference type="PANTHER" id="PTHR13847">
    <property type="entry name" value="SARCOSINE DEHYDROGENASE-RELATED"/>
    <property type="match status" value="1"/>
</dbReference>
<keyword evidence="1" id="KW-0560">Oxidoreductase</keyword>
<evidence type="ECO:0000256" key="1">
    <source>
        <dbReference type="ARBA" id="ARBA00023002"/>
    </source>
</evidence>
<dbReference type="SUPFAM" id="SSF54373">
    <property type="entry name" value="FAD-linked reductases, C-terminal domain"/>
    <property type="match status" value="1"/>
</dbReference>
<proteinExistence type="predicted"/>
<evidence type="ECO:0000313" key="3">
    <source>
        <dbReference type="EMBL" id="SMP80443.1"/>
    </source>
</evidence>
<gene>
    <name evidence="3" type="ORF">SAMN06296065_11432</name>
</gene>
<name>A0ABY1QW27_9SPHN</name>
<protein>
    <submittedName>
        <fullName evidence="3">D-amino-acid dehydrogenase</fullName>
    </submittedName>
</protein>
<accession>A0ABY1QW27</accession>
<dbReference type="InterPro" id="IPR006076">
    <property type="entry name" value="FAD-dep_OxRdtase"/>
</dbReference>
<keyword evidence="4" id="KW-1185">Reference proteome</keyword>
<dbReference type="Gene3D" id="3.50.50.60">
    <property type="entry name" value="FAD/NAD(P)-binding domain"/>
    <property type="match status" value="2"/>
</dbReference>
<dbReference type="Proteomes" id="UP001157910">
    <property type="component" value="Unassembled WGS sequence"/>
</dbReference>
<organism evidence="3 4">
    <name type="scientific">Novosphingobium panipatense</name>
    <dbReference type="NCBI Taxonomy" id="428991"/>
    <lineage>
        <taxon>Bacteria</taxon>
        <taxon>Pseudomonadati</taxon>
        <taxon>Pseudomonadota</taxon>
        <taxon>Alphaproteobacteria</taxon>
        <taxon>Sphingomonadales</taxon>
        <taxon>Sphingomonadaceae</taxon>
        <taxon>Novosphingobium</taxon>
    </lineage>
</organism>
<comment type="caution">
    <text evidence="3">The sequence shown here is derived from an EMBL/GenBank/DDBJ whole genome shotgun (WGS) entry which is preliminary data.</text>
</comment>
<dbReference type="Gene3D" id="3.30.9.10">
    <property type="entry name" value="D-Amino Acid Oxidase, subunit A, domain 2"/>
    <property type="match status" value="1"/>
</dbReference>
<dbReference type="SUPFAM" id="SSF51905">
    <property type="entry name" value="FAD/NAD(P)-binding domain"/>
    <property type="match status" value="1"/>
</dbReference>
<feature type="domain" description="FAD dependent oxidoreductase" evidence="2">
    <location>
        <begin position="6"/>
        <end position="386"/>
    </location>
</feature>
<dbReference type="InterPro" id="IPR036188">
    <property type="entry name" value="FAD/NAD-bd_sf"/>
</dbReference>
<dbReference type="EMBL" id="FXUI01000014">
    <property type="protein sequence ID" value="SMP80443.1"/>
    <property type="molecule type" value="Genomic_DNA"/>
</dbReference>
<evidence type="ECO:0000313" key="4">
    <source>
        <dbReference type="Proteomes" id="UP001157910"/>
    </source>
</evidence>
<dbReference type="Pfam" id="PF01266">
    <property type="entry name" value="DAO"/>
    <property type="match status" value="1"/>
</dbReference>